<evidence type="ECO:0000313" key="3">
    <source>
        <dbReference type="EMBL" id="UQC78682.1"/>
    </source>
</evidence>
<accession>A0A9Q8WDF2</accession>
<feature type="compositionally biased region" description="Polar residues" evidence="1">
    <location>
        <begin position="762"/>
        <end position="777"/>
    </location>
</feature>
<dbReference type="CDD" id="cd14705">
    <property type="entry name" value="bZIP_Zip1"/>
    <property type="match status" value="1"/>
</dbReference>
<dbReference type="KEGG" id="clup:CLUP02_04159"/>
<dbReference type="Proteomes" id="UP000830671">
    <property type="component" value="Chromosome 2"/>
</dbReference>
<feature type="compositionally biased region" description="Low complexity" evidence="1">
    <location>
        <begin position="566"/>
        <end position="580"/>
    </location>
</feature>
<feature type="compositionally biased region" description="Pro residues" evidence="1">
    <location>
        <begin position="868"/>
        <end position="881"/>
    </location>
</feature>
<dbReference type="SUPFAM" id="SSF57959">
    <property type="entry name" value="Leucine zipper domain"/>
    <property type="match status" value="1"/>
</dbReference>
<dbReference type="GeneID" id="73338185"/>
<protein>
    <recommendedName>
        <fullName evidence="2">BZIP domain-containing protein</fullName>
    </recommendedName>
</protein>
<feature type="compositionally biased region" description="Low complexity" evidence="1">
    <location>
        <begin position="716"/>
        <end position="731"/>
    </location>
</feature>
<feature type="compositionally biased region" description="Polar residues" evidence="1">
    <location>
        <begin position="665"/>
        <end position="688"/>
    </location>
</feature>
<feature type="compositionally biased region" description="Polar residues" evidence="1">
    <location>
        <begin position="581"/>
        <end position="592"/>
    </location>
</feature>
<dbReference type="AlphaFoldDB" id="A0A9Q8WDF2"/>
<sequence length="1169" mass="127531">MAICPASPTPRWILPAPGRRTLWDEKSSTGIHGLERWTLPPHYSLNSYGTPHATVYLPSTYAGTPEIPADLDFSPSHAALAEMRERSNIPRFSLGLPKSRKPFLGLPYLHTHLRREHICRGAALDTITAAQRIVISRHLGFMTSCPLRLGRAVIPRVLERRPRQQKQAPSQFLAALPEWLFSREHFGPVKVPAKAKARKQDKCAEREGKVGTVMSAGDLYRYLPLDPNESNRSTKPCQCLSTLWRRDWVYPLLQLVSKSMSPFILLFSSFSSTTVYTPMHVKLVGSPASCQGSVDKKAMPPIRELQYARAIQKKNQIDLQLCKRILTTPFDHTCSSKSNTTLVTKPPCPVIEITFSSHEEHGSPHYTASNIQPSNNYHLWFTFCNDSFFSRGQTCNTSNCWIIPGHHLVPEVLLGHSLPGIESRVMSGPFGLHSYHAINTFNPDHRHCQPSASFPTSSTAFCGHPSTLEVVITTTDANLDRPASTTSCFSQLFDQKIDLTGLLPLRPLNNPTKADNLAISAVVRFSGHHQPQRSREAKEGENAQTTCLHTTDRYPGQNNTHTTKQPSSPGPDSDYSSASSTGQNGQCSGQNGRESEGEKVSMSQRGLAPHSTTQSPSRAPFTSQQSTLSRDSQAFQDVVTTPSAAGERHSNAPRSLGIRGLINPSEAQQESSTGESSQPRPTDSQTSPYGMPPGQYTTSSDRQYAFQGRGHPSSQPGTPAGHPTTTPLGHTPSEHSPKSGFPFPPMGAPRQILSPREVRAASVSQTGMRGHEPQQTPFLPPNASRLKRPYPGEEGPQEPVRSASGLPFSGPPSLGPPSAGMGPLTTPPRSMSQPMVGHMQPGNPERPQLPPMARDPHGRPTEFHGQPMLPPGQNYPPPQSPGVPVWSTPGAGTSLYQSLRSDVTKAEGGMVVRLPGDEGGILIPVDVHQASKQADEKRQRNAGASARFRQRKKERDQEQTASLQKLEQRGRDLEVRVRELTRERDFYRDERNRLRDVVLRTPLSDMANGPPSPTSSRSGGSMAETSPMVQAPMLPHQSQGYASSEASSVERPTRRRRTDSAPPPEFSMPSYGTPIPQAGNLPPMQAPAYGMMPQRPPSTAPGGERLPPLRGMEGPYAGQESGPGVSAAGPLYPSYTRVPHETGFASRSAGPPPPGHHGHHHHVHEGGPR</sequence>
<dbReference type="PROSITE" id="PS00036">
    <property type="entry name" value="BZIP_BASIC"/>
    <property type="match status" value="1"/>
</dbReference>
<feature type="compositionally biased region" description="Basic and acidic residues" evidence="1">
    <location>
        <begin position="966"/>
        <end position="998"/>
    </location>
</feature>
<dbReference type="InterPro" id="IPR004827">
    <property type="entry name" value="bZIP"/>
</dbReference>
<reference evidence="3" key="1">
    <citation type="journal article" date="2021" name="Mol. Plant Microbe Interact.">
        <title>Complete Genome Sequence of the Plant-Pathogenic Fungus Colletotrichum lupini.</title>
        <authorList>
            <person name="Baroncelli R."/>
            <person name="Pensec F."/>
            <person name="Da Lio D."/>
            <person name="Boufleur T."/>
            <person name="Vicente I."/>
            <person name="Sarrocco S."/>
            <person name="Picot A."/>
            <person name="Baraldi E."/>
            <person name="Sukno S."/>
            <person name="Thon M."/>
            <person name="Le Floch G."/>
        </authorList>
    </citation>
    <scope>NUCLEOTIDE SEQUENCE</scope>
    <source>
        <strain evidence="3">IMI 504893</strain>
    </source>
</reference>
<name>A0A9Q8WDF2_9PEZI</name>
<dbReference type="EMBL" id="CP019474">
    <property type="protein sequence ID" value="UQC78682.1"/>
    <property type="molecule type" value="Genomic_DNA"/>
</dbReference>
<feature type="region of interest" description="Disordered" evidence="1">
    <location>
        <begin position="929"/>
        <end position="1169"/>
    </location>
</feature>
<feature type="compositionally biased region" description="Polar residues" evidence="1">
    <location>
        <begin position="1036"/>
        <end position="1047"/>
    </location>
</feature>
<organism evidence="3 4">
    <name type="scientific">Colletotrichum lupini</name>
    <dbReference type="NCBI Taxonomy" id="145971"/>
    <lineage>
        <taxon>Eukaryota</taxon>
        <taxon>Fungi</taxon>
        <taxon>Dikarya</taxon>
        <taxon>Ascomycota</taxon>
        <taxon>Pezizomycotina</taxon>
        <taxon>Sordariomycetes</taxon>
        <taxon>Hypocreomycetidae</taxon>
        <taxon>Glomerellales</taxon>
        <taxon>Glomerellaceae</taxon>
        <taxon>Colletotrichum</taxon>
        <taxon>Colletotrichum acutatum species complex</taxon>
    </lineage>
</organism>
<feature type="domain" description="BZIP" evidence="2">
    <location>
        <begin position="931"/>
        <end position="994"/>
    </location>
</feature>
<dbReference type="RefSeq" id="XP_049140318.1">
    <property type="nucleotide sequence ID" value="XM_049283175.1"/>
</dbReference>
<dbReference type="PROSITE" id="PS50217">
    <property type="entry name" value="BZIP"/>
    <property type="match status" value="1"/>
</dbReference>
<evidence type="ECO:0000313" key="4">
    <source>
        <dbReference type="Proteomes" id="UP000830671"/>
    </source>
</evidence>
<evidence type="ECO:0000259" key="2">
    <source>
        <dbReference type="PROSITE" id="PS50217"/>
    </source>
</evidence>
<proteinExistence type="predicted"/>
<gene>
    <name evidence="3" type="ORF">CLUP02_04159</name>
</gene>
<dbReference type="GO" id="GO:0003700">
    <property type="term" value="F:DNA-binding transcription factor activity"/>
    <property type="evidence" value="ECO:0007669"/>
    <property type="project" value="InterPro"/>
</dbReference>
<dbReference type="InterPro" id="IPR046347">
    <property type="entry name" value="bZIP_sf"/>
</dbReference>
<feature type="region of interest" description="Disordered" evidence="1">
    <location>
        <begin position="549"/>
        <end position="889"/>
    </location>
</feature>
<evidence type="ECO:0000256" key="1">
    <source>
        <dbReference type="SAM" id="MobiDB-lite"/>
    </source>
</evidence>
<feature type="compositionally biased region" description="Polar residues" evidence="1">
    <location>
        <begin position="556"/>
        <end position="565"/>
    </location>
</feature>
<feature type="compositionally biased region" description="Polar residues" evidence="1">
    <location>
        <begin position="610"/>
        <end position="643"/>
    </location>
</feature>
<keyword evidence="4" id="KW-1185">Reference proteome</keyword>